<dbReference type="InterPro" id="IPR005467">
    <property type="entry name" value="His_kinase_dom"/>
</dbReference>
<dbReference type="EMBL" id="BSPX01000023">
    <property type="protein sequence ID" value="GLT22366.1"/>
    <property type="molecule type" value="Genomic_DNA"/>
</dbReference>
<gene>
    <name evidence="7" type="ORF">GCM10007933_18250</name>
</gene>
<keyword evidence="8" id="KW-1185">Reference proteome</keyword>
<dbReference type="InterPro" id="IPR004358">
    <property type="entry name" value="Sig_transdc_His_kin-like_C"/>
</dbReference>
<keyword evidence="4" id="KW-0418">Kinase</keyword>
<dbReference type="Pfam" id="PF02518">
    <property type="entry name" value="HATPase_c"/>
    <property type="match status" value="1"/>
</dbReference>
<evidence type="ECO:0000256" key="5">
    <source>
        <dbReference type="ARBA" id="ARBA00023012"/>
    </source>
</evidence>
<evidence type="ECO:0000256" key="4">
    <source>
        <dbReference type="ARBA" id="ARBA00022777"/>
    </source>
</evidence>
<dbReference type="EC" id="2.7.13.3" evidence="2"/>
<dbReference type="InterPro" id="IPR003594">
    <property type="entry name" value="HATPase_dom"/>
</dbReference>
<dbReference type="InterPro" id="IPR036890">
    <property type="entry name" value="HATPase_C_sf"/>
</dbReference>
<name>A0ABQ6FC77_9RHOO</name>
<evidence type="ECO:0000256" key="1">
    <source>
        <dbReference type="ARBA" id="ARBA00000085"/>
    </source>
</evidence>
<evidence type="ECO:0000313" key="8">
    <source>
        <dbReference type="Proteomes" id="UP001157167"/>
    </source>
</evidence>
<dbReference type="CDD" id="cd00075">
    <property type="entry name" value="HATPase"/>
    <property type="match status" value="1"/>
</dbReference>
<feature type="domain" description="Histidine kinase" evidence="6">
    <location>
        <begin position="36"/>
        <end position="139"/>
    </location>
</feature>
<evidence type="ECO:0000259" key="6">
    <source>
        <dbReference type="PROSITE" id="PS50109"/>
    </source>
</evidence>
<dbReference type="PANTHER" id="PTHR43711:SF1">
    <property type="entry name" value="HISTIDINE KINASE 1"/>
    <property type="match status" value="1"/>
</dbReference>
<comment type="catalytic activity">
    <reaction evidence="1">
        <text>ATP + protein L-histidine = ADP + protein N-phospho-L-histidine.</text>
        <dbReference type="EC" id="2.7.13.3"/>
    </reaction>
</comment>
<sequence>MPVTVEPRSGVPVSIWSTTWRDYIPHARACLLLVARIRQVVIALLENARRYATPGVLCVEGECDGEAFTLGIEDEGPGIPEAVAAHIFEAFVRGDDARARNRSGSGLGLAIVHAHGGSVGCAAGRRGGTRFTFSIPCHP</sequence>
<dbReference type="InterPro" id="IPR050736">
    <property type="entry name" value="Sensor_HK_Regulatory"/>
</dbReference>
<dbReference type="Proteomes" id="UP001157167">
    <property type="component" value="Unassembled WGS sequence"/>
</dbReference>
<dbReference type="PROSITE" id="PS50109">
    <property type="entry name" value="HIS_KIN"/>
    <property type="match status" value="1"/>
</dbReference>
<proteinExistence type="predicted"/>
<dbReference type="SMART" id="SM00387">
    <property type="entry name" value="HATPase_c"/>
    <property type="match status" value="1"/>
</dbReference>
<keyword evidence="3" id="KW-0808">Transferase</keyword>
<organism evidence="7 8">
    <name type="scientific">Zoogloea oryzae</name>
    <dbReference type="NCBI Taxonomy" id="310767"/>
    <lineage>
        <taxon>Bacteria</taxon>
        <taxon>Pseudomonadati</taxon>
        <taxon>Pseudomonadota</taxon>
        <taxon>Betaproteobacteria</taxon>
        <taxon>Rhodocyclales</taxon>
        <taxon>Zoogloeaceae</taxon>
        <taxon>Zoogloea</taxon>
    </lineage>
</organism>
<reference evidence="8" key="1">
    <citation type="journal article" date="2019" name="Int. J. Syst. Evol. Microbiol.">
        <title>The Global Catalogue of Microorganisms (GCM) 10K type strain sequencing project: providing services to taxonomists for standard genome sequencing and annotation.</title>
        <authorList>
            <consortium name="The Broad Institute Genomics Platform"/>
            <consortium name="The Broad Institute Genome Sequencing Center for Infectious Disease"/>
            <person name="Wu L."/>
            <person name="Ma J."/>
        </authorList>
    </citation>
    <scope>NUCLEOTIDE SEQUENCE [LARGE SCALE GENOMIC DNA]</scope>
    <source>
        <strain evidence="8">NBRC 102407</strain>
    </source>
</reference>
<evidence type="ECO:0000256" key="2">
    <source>
        <dbReference type="ARBA" id="ARBA00012438"/>
    </source>
</evidence>
<keyword evidence="5" id="KW-0902">Two-component regulatory system</keyword>
<comment type="caution">
    <text evidence="7">The sequence shown here is derived from an EMBL/GenBank/DDBJ whole genome shotgun (WGS) entry which is preliminary data.</text>
</comment>
<dbReference type="PANTHER" id="PTHR43711">
    <property type="entry name" value="TWO-COMPONENT HISTIDINE KINASE"/>
    <property type="match status" value="1"/>
</dbReference>
<evidence type="ECO:0000256" key="3">
    <source>
        <dbReference type="ARBA" id="ARBA00022679"/>
    </source>
</evidence>
<dbReference type="SUPFAM" id="SSF55874">
    <property type="entry name" value="ATPase domain of HSP90 chaperone/DNA topoisomerase II/histidine kinase"/>
    <property type="match status" value="1"/>
</dbReference>
<accession>A0ABQ6FC77</accession>
<protein>
    <recommendedName>
        <fullName evidence="2">histidine kinase</fullName>
        <ecNumber evidence="2">2.7.13.3</ecNumber>
    </recommendedName>
</protein>
<evidence type="ECO:0000313" key="7">
    <source>
        <dbReference type="EMBL" id="GLT22366.1"/>
    </source>
</evidence>
<dbReference type="Gene3D" id="3.30.565.10">
    <property type="entry name" value="Histidine kinase-like ATPase, C-terminal domain"/>
    <property type="match status" value="1"/>
</dbReference>
<dbReference type="PRINTS" id="PR00344">
    <property type="entry name" value="BCTRLSENSOR"/>
</dbReference>